<dbReference type="Pfam" id="PF02704">
    <property type="entry name" value="GASA"/>
    <property type="match status" value="1"/>
</dbReference>
<dbReference type="Proteomes" id="UP001443914">
    <property type="component" value="Unassembled WGS sequence"/>
</dbReference>
<evidence type="ECO:0000256" key="2">
    <source>
        <dbReference type="SAM" id="SignalP"/>
    </source>
</evidence>
<gene>
    <name evidence="3" type="ORF">RND81_14G215900</name>
</gene>
<evidence type="ECO:0000256" key="1">
    <source>
        <dbReference type="ARBA" id="ARBA00010582"/>
    </source>
</evidence>
<comment type="similarity">
    <text evidence="1">Belongs to the GASA family.</text>
</comment>
<proteinExistence type="inferred from homology"/>
<dbReference type="PANTHER" id="PTHR23201">
    <property type="entry name" value="EXTENSIN, PROLINE-RICH PROTEIN"/>
    <property type="match status" value="1"/>
</dbReference>
<comment type="caution">
    <text evidence="3">The sequence shown here is derived from an EMBL/GenBank/DDBJ whole genome shotgun (WGS) entry which is preliminary data.</text>
</comment>
<organism evidence="3 4">
    <name type="scientific">Saponaria officinalis</name>
    <name type="common">Common soapwort</name>
    <name type="synonym">Lychnis saponaria</name>
    <dbReference type="NCBI Taxonomy" id="3572"/>
    <lineage>
        <taxon>Eukaryota</taxon>
        <taxon>Viridiplantae</taxon>
        <taxon>Streptophyta</taxon>
        <taxon>Embryophyta</taxon>
        <taxon>Tracheophyta</taxon>
        <taxon>Spermatophyta</taxon>
        <taxon>Magnoliopsida</taxon>
        <taxon>eudicotyledons</taxon>
        <taxon>Gunneridae</taxon>
        <taxon>Pentapetalae</taxon>
        <taxon>Caryophyllales</taxon>
        <taxon>Caryophyllaceae</taxon>
        <taxon>Caryophylleae</taxon>
        <taxon>Saponaria</taxon>
    </lineage>
</organism>
<protein>
    <submittedName>
        <fullName evidence="3">Uncharacterized protein</fullName>
    </submittedName>
</protein>
<dbReference type="EMBL" id="JBDFQZ010000014">
    <property type="protein sequence ID" value="KAK9666850.1"/>
    <property type="molecule type" value="Genomic_DNA"/>
</dbReference>
<evidence type="ECO:0000313" key="4">
    <source>
        <dbReference type="Proteomes" id="UP001443914"/>
    </source>
</evidence>
<feature type="signal peptide" evidence="2">
    <location>
        <begin position="1"/>
        <end position="23"/>
    </location>
</feature>
<reference evidence="3" key="1">
    <citation type="submission" date="2024-03" db="EMBL/GenBank/DDBJ databases">
        <title>WGS assembly of Saponaria officinalis var. Norfolk2.</title>
        <authorList>
            <person name="Jenkins J."/>
            <person name="Shu S."/>
            <person name="Grimwood J."/>
            <person name="Barry K."/>
            <person name="Goodstein D."/>
            <person name="Schmutz J."/>
            <person name="Leebens-Mack J."/>
            <person name="Osbourn A."/>
        </authorList>
    </citation>
    <scope>NUCLEOTIDE SEQUENCE [LARGE SCALE GENOMIC DNA]</scope>
    <source>
        <strain evidence="3">JIC</strain>
    </source>
</reference>
<feature type="chain" id="PRO_5043867109" evidence="2">
    <location>
        <begin position="24"/>
        <end position="106"/>
    </location>
</feature>
<sequence length="106" mass="11479">MANSKFLIASIFLLAFVLHLVQAIPDQYPTIANNCTTYIPPTSGKIECGLACEARCCKSSRPKLCQRACGSCCGRCNCVPPGTYGNYEACPCYAALTTRYNKPKCP</sequence>
<keyword evidence="4" id="KW-1185">Reference proteome</keyword>
<dbReference type="InterPro" id="IPR003854">
    <property type="entry name" value="GASA"/>
</dbReference>
<dbReference type="PANTHER" id="PTHR23201:SF45">
    <property type="entry name" value="SNAKIN-2-LIKE"/>
    <property type="match status" value="1"/>
</dbReference>
<keyword evidence="2" id="KW-0732">Signal</keyword>
<evidence type="ECO:0000313" key="3">
    <source>
        <dbReference type="EMBL" id="KAK9666850.1"/>
    </source>
</evidence>
<name>A0AAW1GTP7_SAPOF</name>
<accession>A0AAW1GTP7</accession>
<dbReference type="AlphaFoldDB" id="A0AAW1GTP7"/>